<reference evidence="1 2" key="1">
    <citation type="submission" date="2012-06" db="EMBL/GenBank/DDBJ databases">
        <title>Finished chromosome of genome of Microcoleus sp. PCC 7113.</title>
        <authorList>
            <consortium name="US DOE Joint Genome Institute"/>
            <person name="Gugger M."/>
            <person name="Coursin T."/>
            <person name="Rippka R."/>
            <person name="Tandeau De Marsac N."/>
            <person name="Huntemann M."/>
            <person name="Wei C.-L."/>
            <person name="Han J."/>
            <person name="Detter J.C."/>
            <person name="Han C."/>
            <person name="Tapia R."/>
            <person name="Chen A."/>
            <person name="Kyrpides N."/>
            <person name="Mavromatis K."/>
            <person name="Markowitz V."/>
            <person name="Szeto E."/>
            <person name="Ivanova N."/>
            <person name="Pagani I."/>
            <person name="Pati A."/>
            <person name="Goodwin L."/>
            <person name="Nordberg H.P."/>
            <person name="Cantor M.N."/>
            <person name="Hua S.X."/>
            <person name="Woyke T."/>
            <person name="Kerfeld C.A."/>
        </authorList>
    </citation>
    <scope>NUCLEOTIDE SEQUENCE [LARGE SCALE GENOMIC DNA]</scope>
    <source>
        <strain evidence="1 2">PCC 7113</strain>
    </source>
</reference>
<name>K9WAV3_9CYAN</name>
<gene>
    <name evidence="1" type="ORF">Mic7113_1634</name>
</gene>
<dbReference type="EMBL" id="CP003630">
    <property type="protein sequence ID" value="AFZ17505.1"/>
    <property type="molecule type" value="Genomic_DNA"/>
</dbReference>
<sequence length="70" mass="7754">MIPETPGIFLINRCNGNLADNLCKILKFGLFFLNQSGIIGSRACTLRHVLRCAATNTLPVKFKSEFELAL</sequence>
<dbReference type="KEGG" id="mic:Mic7113_1634"/>
<proteinExistence type="predicted"/>
<dbReference type="Proteomes" id="UP000010471">
    <property type="component" value="Chromosome"/>
</dbReference>
<evidence type="ECO:0000313" key="2">
    <source>
        <dbReference type="Proteomes" id="UP000010471"/>
    </source>
</evidence>
<dbReference type="AlphaFoldDB" id="K9WAV3"/>
<protein>
    <submittedName>
        <fullName evidence="1">Uncharacterized protein</fullName>
    </submittedName>
</protein>
<evidence type="ECO:0000313" key="1">
    <source>
        <dbReference type="EMBL" id="AFZ17505.1"/>
    </source>
</evidence>
<keyword evidence="2" id="KW-1185">Reference proteome</keyword>
<organism evidence="1 2">
    <name type="scientific">Allocoleopsis franciscana PCC 7113</name>
    <dbReference type="NCBI Taxonomy" id="1173027"/>
    <lineage>
        <taxon>Bacteria</taxon>
        <taxon>Bacillati</taxon>
        <taxon>Cyanobacteriota</taxon>
        <taxon>Cyanophyceae</taxon>
        <taxon>Coleofasciculales</taxon>
        <taxon>Coleofasciculaceae</taxon>
        <taxon>Allocoleopsis</taxon>
        <taxon>Allocoleopsis franciscana</taxon>
    </lineage>
</organism>
<dbReference type="HOGENOM" id="CLU_2753386_0_0_3"/>
<accession>K9WAV3</accession>